<dbReference type="Proteomes" id="UP000567179">
    <property type="component" value="Unassembled WGS sequence"/>
</dbReference>
<dbReference type="Gene3D" id="2.60.120.260">
    <property type="entry name" value="Galactose-binding domain-like"/>
    <property type="match status" value="2"/>
</dbReference>
<reference evidence="7 8" key="1">
    <citation type="journal article" date="2020" name="ISME J.">
        <title>Uncovering the hidden diversity of litter-decomposition mechanisms in mushroom-forming fungi.</title>
        <authorList>
            <person name="Floudas D."/>
            <person name="Bentzer J."/>
            <person name="Ahren D."/>
            <person name="Johansson T."/>
            <person name="Persson P."/>
            <person name="Tunlid A."/>
        </authorList>
    </citation>
    <scope>NUCLEOTIDE SEQUENCE [LARGE SCALE GENOMIC DNA]</scope>
    <source>
        <strain evidence="7 8">CBS 101986</strain>
    </source>
</reference>
<keyword evidence="8" id="KW-1185">Reference proteome</keyword>
<evidence type="ECO:0000256" key="3">
    <source>
        <dbReference type="ARBA" id="ARBA00022989"/>
    </source>
</evidence>
<evidence type="ECO:0000256" key="2">
    <source>
        <dbReference type="ARBA" id="ARBA00022692"/>
    </source>
</evidence>
<evidence type="ECO:0000256" key="1">
    <source>
        <dbReference type="ARBA" id="ARBA00004167"/>
    </source>
</evidence>
<keyword evidence="3 6" id="KW-1133">Transmembrane helix</keyword>
<evidence type="ECO:0000256" key="6">
    <source>
        <dbReference type="SAM" id="Phobius"/>
    </source>
</evidence>
<protein>
    <submittedName>
        <fullName evidence="7">Uncharacterized protein</fullName>
    </submittedName>
</protein>
<evidence type="ECO:0000256" key="5">
    <source>
        <dbReference type="SAM" id="MobiDB-lite"/>
    </source>
</evidence>
<accession>A0A8H5F8L2</accession>
<dbReference type="GO" id="GO:0016020">
    <property type="term" value="C:membrane"/>
    <property type="evidence" value="ECO:0007669"/>
    <property type="project" value="UniProtKB-SubCell"/>
</dbReference>
<dbReference type="OrthoDB" id="3052647at2759"/>
<feature type="transmembrane region" description="Helical" evidence="6">
    <location>
        <begin position="298"/>
        <end position="322"/>
    </location>
</feature>
<comment type="subcellular location">
    <subcellularLocation>
        <location evidence="1">Membrane</location>
        <topology evidence="1">Single-pass membrane protein</topology>
    </subcellularLocation>
</comment>
<keyword evidence="4 6" id="KW-0472">Membrane</keyword>
<comment type="caution">
    <text evidence="7">The sequence shown here is derived from an EMBL/GenBank/DDBJ whole genome shotgun (WGS) entry which is preliminary data.</text>
</comment>
<feature type="region of interest" description="Disordered" evidence="5">
    <location>
        <begin position="451"/>
        <end position="478"/>
    </location>
</feature>
<organism evidence="7 8">
    <name type="scientific">Psilocybe cf. subviscida</name>
    <dbReference type="NCBI Taxonomy" id="2480587"/>
    <lineage>
        <taxon>Eukaryota</taxon>
        <taxon>Fungi</taxon>
        <taxon>Dikarya</taxon>
        <taxon>Basidiomycota</taxon>
        <taxon>Agaricomycotina</taxon>
        <taxon>Agaricomycetes</taxon>
        <taxon>Agaricomycetidae</taxon>
        <taxon>Agaricales</taxon>
        <taxon>Agaricineae</taxon>
        <taxon>Strophariaceae</taxon>
        <taxon>Psilocybe</taxon>
    </lineage>
</organism>
<feature type="region of interest" description="Disordered" evidence="5">
    <location>
        <begin position="386"/>
        <end position="413"/>
    </location>
</feature>
<dbReference type="PANTHER" id="PTHR15549:SF30">
    <property type="entry name" value="MID2 DOMAIN-CONTAINING PROTEIN"/>
    <property type="match status" value="1"/>
</dbReference>
<proteinExistence type="predicted"/>
<sequence length="478" mass="52126">MSRPIVVDDNDSGIIYTGSWFKDDSGTLNTVISFGPPMLGTLHGTNSTAGFTYTFSGTEFRVTNTNQFSKPTGLNITCLLDNEVVNVTIADSPLAICEKDGLADTQHTVVLEAVVTNEETFWFDYIRYFPSTSVPLDKAPLLIQHNDQQLHSGLSTGWNTFGPGFQTTQKGAQFSFPFTGVSLTWYGFYDPSLPWDTSLKTATYSIDGGSPISFDTLVDVTDRTNKPTGLRYNQVLFQTNDLPNTNHDLIVTFQGTNTSTPLTLQQLLVNPNPRGSPDSATSTTLPPANGLPKKARNLGAIVGAVIGVVTVVALLAVLFLSLRRRRQNGYRKSMGVLTREMEEPFEPISNQNHPYIHPSEATSVNTFNSLSTNMGTSFVVSPQASDPFADSNSGHHSDTCSRLQTPPTIQPHDIPMVELTPNGRIFHSNYSPTSNSGKGQIPMHIATTVIQDEDSGVRLPQSPDSSRVEILPPSYSRD</sequence>
<evidence type="ECO:0000313" key="7">
    <source>
        <dbReference type="EMBL" id="KAF5327731.1"/>
    </source>
</evidence>
<evidence type="ECO:0000256" key="4">
    <source>
        <dbReference type="ARBA" id="ARBA00023136"/>
    </source>
</evidence>
<dbReference type="GO" id="GO:0071944">
    <property type="term" value="C:cell periphery"/>
    <property type="evidence" value="ECO:0007669"/>
    <property type="project" value="UniProtKB-ARBA"/>
</dbReference>
<dbReference type="PANTHER" id="PTHR15549">
    <property type="entry name" value="PAIRED IMMUNOGLOBULIN-LIKE TYPE 2 RECEPTOR"/>
    <property type="match status" value="1"/>
</dbReference>
<dbReference type="AlphaFoldDB" id="A0A8H5F8L2"/>
<evidence type="ECO:0000313" key="8">
    <source>
        <dbReference type="Proteomes" id="UP000567179"/>
    </source>
</evidence>
<name>A0A8H5F8L2_9AGAR</name>
<keyword evidence="2 6" id="KW-0812">Transmembrane</keyword>
<gene>
    <name evidence="7" type="ORF">D9619_004530</name>
</gene>
<dbReference type="EMBL" id="JAACJJ010000014">
    <property type="protein sequence ID" value="KAF5327731.1"/>
    <property type="molecule type" value="Genomic_DNA"/>
</dbReference>
<dbReference type="InterPro" id="IPR051694">
    <property type="entry name" value="Immunoregulatory_rcpt-like"/>
</dbReference>
<feature type="region of interest" description="Disordered" evidence="5">
    <location>
        <begin position="271"/>
        <end position="290"/>
    </location>
</feature>